<gene>
    <name evidence="13" type="primary">gl_0</name>
    <name evidence="13" type="ORF">E2C01_001842</name>
</gene>
<keyword evidence="9" id="KW-0804">Transcription</keyword>
<dbReference type="InterPro" id="IPR013087">
    <property type="entry name" value="Znf_C2H2_type"/>
</dbReference>
<dbReference type="PROSITE" id="PS00028">
    <property type="entry name" value="ZINC_FINGER_C2H2_1"/>
    <property type="match status" value="2"/>
</dbReference>
<dbReference type="FunFam" id="3.30.160.60:FF:000075">
    <property type="entry name" value="Putative zinc finger protein 536"/>
    <property type="match status" value="1"/>
</dbReference>
<dbReference type="Proteomes" id="UP000324222">
    <property type="component" value="Unassembled WGS sequence"/>
</dbReference>
<evidence type="ECO:0000313" key="13">
    <source>
        <dbReference type="EMBL" id="MPC09240.1"/>
    </source>
</evidence>
<evidence type="ECO:0000256" key="7">
    <source>
        <dbReference type="ARBA" id="ARBA00023015"/>
    </source>
</evidence>
<evidence type="ECO:0000256" key="11">
    <source>
        <dbReference type="PROSITE-ProRule" id="PRU00042"/>
    </source>
</evidence>
<dbReference type="PROSITE" id="PS50157">
    <property type="entry name" value="ZINC_FINGER_C2H2_2"/>
    <property type="match status" value="2"/>
</dbReference>
<comment type="caution">
    <text evidence="13">The sequence shown here is derived from an EMBL/GenBank/DDBJ whole genome shotgun (WGS) entry which is preliminary data.</text>
</comment>
<dbReference type="GO" id="GO:0008270">
    <property type="term" value="F:zinc ion binding"/>
    <property type="evidence" value="ECO:0007669"/>
    <property type="project" value="UniProtKB-KW"/>
</dbReference>
<evidence type="ECO:0000256" key="4">
    <source>
        <dbReference type="ARBA" id="ARBA00022737"/>
    </source>
</evidence>
<organism evidence="13 14">
    <name type="scientific">Portunus trituberculatus</name>
    <name type="common">Swimming crab</name>
    <name type="synonym">Neptunus trituberculatus</name>
    <dbReference type="NCBI Taxonomy" id="210409"/>
    <lineage>
        <taxon>Eukaryota</taxon>
        <taxon>Metazoa</taxon>
        <taxon>Ecdysozoa</taxon>
        <taxon>Arthropoda</taxon>
        <taxon>Crustacea</taxon>
        <taxon>Multicrustacea</taxon>
        <taxon>Malacostraca</taxon>
        <taxon>Eumalacostraca</taxon>
        <taxon>Eucarida</taxon>
        <taxon>Decapoda</taxon>
        <taxon>Pleocyemata</taxon>
        <taxon>Brachyura</taxon>
        <taxon>Eubrachyura</taxon>
        <taxon>Portunoidea</taxon>
        <taxon>Portunidae</taxon>
        <taxon>Portuninae</taxon>
        <taxon>Portunus</taxon>
    </lineage>
</organism>
<feature type="domain" description="C2H2-type" evidence="12">
    <location>
        <begin position="134"/>
        <end position="161"/>
    </location>
</feature>
<dbReference type="SMART" id="SM00355">
    <property type="entry name" value="ZnF_C2H2"/>
    <property type="match status" value="3"/>
</dbReference>
<keyword evidence="7" id="KW-0805">Transcription regulation</keyword>
<evidence type="ECO:0000256" key="10">
    <source>
        <dbReference type="ARBA" id="ARBA00023242"/>
    </source>
</evidence>
<name>A0A5B7CIM1_PORTR</name>
<dbReference type="GO" id="GO:0000981">
    <property type="term" value="F:DNA-binding transcription factor activity, RNA polymerase II-specific"/>
    <property type="evidence" value="ECO:0007669"/>
    <property type="project" value="TreeGrafter"/>
</dbReference>
<evidence type="ECO:0000256" key="9">
    <source>
        <dbReference type="ARBA" id="ARBA00023163"/>
    </source>
</evidence>
<keyword evidence="5 11" id="KW-0863">Zinc-finger</keyword>
<dbReference type="GO" id="GO:0005634">
    <property type="term" value="C:nucleus"/>
    <property type="evidence" value="ECO:0007669"/>
    <property type="project" value="UniProtKB-SubCell"/>
</dbReference>
<evidence type="ECO:0000256" key="1">
    <source>
        <dbReference type="ARBA" id="ARBA00004123"/>
    </source>
</evidence>
<keyword evidence="4" id="KW-0677">Repeat</keyword>
<evidence type="ECO:0000256" key="5">
    <source>
        <dbReference type="ARBA" id="ARBA00022771"/>
    </source>
</evidence>
<dbReference type="Pfam" id="PF00096">
    <property type="entry name" value="zf-C2H2"/>
    <property type="match status" value="3"/>
</dbReference>
<dbReference type="FunFam" id="3.30.160.60:FF:000045">
    <property type="entry name" value="ZFP69 zinc finger protein B"/>
    <property type="match status" value="1"/>
</dbReference>
<comment type="subcellular location">
    <subcellularLocation>
        <location evidence="1">Nucleus</location>
    </subcellularLocation>
</comment>
<evidence type="ECO:0000259" key="12">
    <source>
        <dbReference type="PROSITE" id="PS50157"/>
    </source>
</evidence>
<keyword evidence="8" id="KW-0238">DNA-binding</keyword>
<proteinExistence type="inferred from homology"/>
<accession>A0A5B7CIM1</accession>
<evidence type="ECO:0000313" key="14">
    <source>
        <dbReference type="Proteomes" id="UP000324222"/>
    </source>
</evidence>
<dbReference type="GO" id="GO:0000978">
    <property type="term" value="F:RNA polymerase II cis-regulatory region sequence-specific DNA binding"/>
    <property type="evidence" value="ECO:0007669"/>
    <property type="project" value="TreeGrafter"/>
</dbReference>
<dbReference type="EMBL" id="VSRR010000060">
    <property type="protein sequence ID" value="MPC09240.1"/>
    <property type="molecule type" value="Genomic_DNA"/>
</dbReference>
<evidence type="ECO:0000256" key="2">
    <source>
        <dbReference type="ARBA" id="ARBA00006991"/>
    </source>
</evidence>
<dbReference type="PANTHER" id="PTHR23235">
    <property type="entry name" value="KRUEPPEL-LIKE TRANSCRIPTION FACTOR"/>
    <property type="match status" value="1"/>
</dbReference>
<evidence type="ECO:0000256" key="6">
    <source>
        <dbReference type="ARBA" id="ARBA00022833"/>
    </source>
</evidence>
<reference evidence="13 14" key="1">
    <citation type="submission" date="2019-05" db="EMBL/GenBank/DDBJ databases">
        <title>Another draft genome of Portunus trituberculatus and its Hox gene families provides insights of decapod evolution.</title>
        <authorList>
            <person name="Jeong J.-H."/>
            <person name="Song I."/>
            <person name="Kim S."/>
            <person name="Choi T."/>
            <person name="Kim D."/>
            <person name="Ryu S."/>
            <person name="Kim W."/>
        </authorList>
    </citation>
    <scope>NUCLEOTIDE SEQUENCE [LARGE SCALE GENOMIC DNA]</scope>
    <source>
        <tissue evidence="13">Muscle</tissue>
    </source>
</reference>
<evidence type="ECO:0000256" key="3">
    <source>
        <dbReference type="ARBA" id="ARBA00022723"/>
    </source>
</evidence>
<dbReference type="PANTHER" id="PTHR23235:SF120">
    <property type="entry name" value="KRUPPEL-LIKE FACTOR 15"/>
    <property type="match status" value="1"/>
</dbReference>
<feature type="domain" description="C2H2-type" evidence="12">
    <location>
        <begin position="64"/>
        <end position="91"/>
    </location>
</feature>
<protein>
    <submittedName>
        <fullName evidence="13">Protein glass</fullName>
    </submittedName>
</protein>
<keyword evidence="3" id="KW-0479">Metal-binding</keyword>
<keyword evidence="6" id="KW-0862">Zinc</keyword>
<evidence type="ECO:0000256" key="8">
    <source>
        <dbReference type="ARBA" id="ARBA00023125"/>
    </source>
</evidence>
<comment type="similarity">
    <text evidence="2">Belongs to the krueppel C2H2-type zinc-finger protein family.</text>
</comment>
<dbReference type="Gene3D" id="3.30.160.60">
    <property type="entry name" value="Classic Zinc Finger"/>
    <property type="match status" value="3"/>
</dbReference>
<dbReference type="AlphaFoldDB" id="A0A5B7CIM1"/>
<dbReference type="InterPro" id="IPR036236">
    <property type="entry name" value="Znf_C2H2_sf"/>
</dbReference>
<keyword evidence="10" id="KW-0539">Nucleus</keyword>
<sequence>MVGALGGYGGVALGLVAQAMSRLYMGHAPPGEAHPVSTFIGDPPACHLLPPLDYIPPDDERHDHSCRFCGKHCETPSQLAIHLRAHTGERPYRCPYCGSWPRCLVSRVCEGGGGGLWVRCFQGSSALPAIRWDRTCHVCKRIFARPAELTRHLRTHTGERPYQCPLCGYRGTQAVHLKAHLMRRHLVSSQPLDGQ</sequence>
<keyword evidence="14" id="KW-1185">Reference proteome</keyword>
<dbReference type="SUPFAM" id="SSF57667">
    <property type="entry name" value="beta-beta-alpha zinc fingers"/>
    <property type="match status" value="2"/>
</dbReference>